<evidence type="ECO:0000313" key="1">
    <source>
        <dbReference type="EMBL" id="PQJ73153.1"/>
    </source>
</evidence>
<organism evidence="1 2">
    <name type="scientific">Polaribacter butkevichii</name>
    <dbReference type="NCBI Taxonomy" id="218490"/>
    <lineage>
        <taxon>Bacteria</taxon>
        <taxon>Pseudomonadati</taxon>
        <taxon>Bacteroidota</taxon>
        <taxon>Flavobacteriia</taxon>
        <taxon>Flavobacteriales</taxon>
        <taxon>Flavobacteriaceae</taxon>
    </lineage>
</organism>
<gene>
    <name evidence="1" type="ORF">BTO14_07735</name>
</gene>
<proteinExistence type="predicted"/>
<sequence length="174" mass="19997">MDFFLKWVFNPDGEGCGTCQDASGQIYDTEPDRPHPNCECEIREVYVDEDDNIIDESEETCEEEESGDVSDTYFLNKDYIRIGADIDIDKTFNSSELEGLIESELDIVKNLNFSHDEQQLNETHILEPGETEDDLNPSLTITWSYTQNVCRNVEGKVTSNDVKVSFSDFDFSWY</sequence>
<dbReference type="Proteomes" id="UP000247345">
    <property type="component" value="Unassembled WGS sequence"/>
</dbReference>
<dbReference type="OrthoDB" id="5452822at2"/>
<name>A0A2P6CE23_9FLAO</name>
<dbReference type="EMBL" id="MSCK01000001">
    <property type="protein sequence ID" value="PQJ73153.1"/>
    <property type="molecule type" value="Genomic_DNA"/>
</dbReference>
<comment type="caution">
    <text evidence="1">The sequence shown here is derived from an EMBL/GenBank/DDBJ whole genome shotgun (WGS) entry which is preliminary data.</text>
</comment>
<protein>
    <submittedName>
        <fullName evidence="1">Uncharacterized protein</fullName>
    </submittedName>
</protein>
<reference evidence="1 2" key="1">
    <citation type="submission" date="2016-12" db="EMBL/GenBank/DDBJ databases">
        <title>Trade-off between light-utilization and light-protection in marine flavobacteria.</title>
        <authorList>
            <person name="Kumagai Y."/>
            <person name="Yoshizawa S."/>
            <person name="Kogure K."/>
            <person name="Iwasaki W."/>
        </authorList>
    </citation>
    <scope>NUCLEOTIDE SEQUENCE [LARGE SCALE GENOMIC DNA]</scope>
    <source>
        <strain evidence="1 2">KCTC 12100</strain>
    </source>
</reference>
<dbReference type="AlphaFoldDB" id="A0A2P6CE23"/>
<dbReference type="RefSeq" id="WP_105048819.1">
    <property type="nucleotide sequence ID" value="NZ_CP150661.1"/>
</dbReference>
<keyword evidence="2" id="KW-1185">Reference proteome</keyword>
<evidence type="ECO:0000313" key="2">
    <source>
        <dbReference type="Proteomes" id="UP000247345"/>
    </source>
</evidence>
<accession>A0A2P6CE23</accession>